<dbReference type="GO" id="GO:0003677">
    <property type="term" value="F:DNA binding"/>
    <property type="evidence" value="ECO:0007669"/>
    <property type="project" value="InterPro"/>
</dbReference>
<gene>
    <name evidence="6" type="ORF">CEP68_03095</name>
</gene>
<evidence type="ECO:0000259" key="5">
    <source>
        <dbReference type="PROSITE" id="PS50943"/>
    </source>
</evidence>
<dbReference type="Pfam" id="PF08281">
    <property type="entry name" value="Sigma70_r4_2"/>
    <property type="match status" value="1"/>
</dbReference>
<dbReference type="Gene3D" id="1.10.10.10">
    <property type="entry name" value="Winged helix-like DNA-binding domain superfamily/Winged helix DNA-binding domain"/>
    <property type="match status" value="1"/>
</dbReference>
<dbReference type="GO" id="GO:0016987">
    <property type="term" value="F:sigma factor activity"/>
    <property type="evidence" value="ECO:0007669"/>
    <property type="project" value="UniProtKB-KW"/>
</dbReference>
<dbReference type="InterPro" id="IPR001387">
    <property type="entry name" value="Cro/C1-type_HTH"/>
</dbReference>
<dbReference type="SUPFAM" id="SSF88659">
    <property type="entry name" value="Sigma3 and sigma4 domains of RNA polymerase sigma factors"/>
    <property type="match status" value="1"/>
</dbReference>
<dbReference type="AlphaFoldDB" id="A0A1Z3UDL4"/>
<name>A0A1Z3UDL4_BREVE</name>
<dbReference type="CDD" id="cd06171">
    <property type="entry name" value="Sigma70_r4"/>
    <property type="match status" value="1"/>
</dbReference>
<keyword evidence="3" id="KW-0731">Sigma factor</keyword>
<dbReference type="PANTHER" id="PTHR43133:SF63">
    <property type="entry name" value="RNA POLYMERASE SIGMA FACTOR FECI-RELATED"/>
    <property type="match status" value="1"/>
</dbReference>
<evidence type="ECO:0000256" key="3">
    <source>
        <dbReference type="ARBA" id="ARBA00023082"/>
    </source>
</evidence>
<sequence length="188" mass="20464">MVNASSGPPQHDPSRPARQALEDAWLDSRPALVRFLTARTGSSAAAEDLAQDVWVRLQSMTEEAAAEVRHPQAFLYRIAANLALDASKAQRRAGARDLEWRRASAIDDAAEAQDAPSAEDAVWARLKLEKVVAAIDRMPPKAAEAFRLHKMAGLSQAEVAERMGVSRSAVEKYVSASLKALLLRVGWP</sequence>
<dbReference type="InterPro" id="IPR007627">
    <property type="entry name" value="RNA_pol_sigma70_r2"/>
</dbReference>
<dbReference type="GO" id="GO:0006352">
    <property type="term" value="P:DNA-templated transcription initiation"/>
    <property type="evidence" value="ECO:0007669"/>
    <property type="project" value="InterPro"/>
</dbReference>
<reference evidence="7" key="1">
    <citation type="submission" date="2017-06" db="EMBL/GenBank/DDBJ databases">
        <title>FDA dAtabase for Regulatory Grade micrObial Sequences (FDA-ARGOS): Supporting development and validation of Infectious Disease Dx tests.</title>
        <authorList>
            <person name="Minogue T."/>
            <person name="Wolcott M."/>
            <person name="Wasieloski L."/>
            <person name="Aguilar W."/>
            <person name="Moore D."/>
            <person name="Tallon L."/>
            <person name="Sadzewicz L."/>
            <person name="Sengamalay N."/>
            <person name="Ott S."/>
            <person name="Godinez A."/>
            <person name="Nagaraj S."/>
            <person name="Nadendla S."/>
            <person name="Geyer C."/>
            <person name="Sichtig H."/>
        </authorList>
    </citation>
    <scope>NUCLEOTIDE SEQUENCE [LARGE SCALE GENOMIC DNA]</scope>
    <source>
        <strain evidence="7">FDAARGOS_289</strain>
    </source>
</reference>
<dbReference type="PROSITE" id="PS50943">
    <property type="entry name" value="HTH_CROC1"/>
    <property type="match status" value="1"/>
</dbReference>
<dbReference type="KEGG" id="bvc:CEP68_03095"/>
<evidence type="ECO:0000313" key="7">
    <source>
        <dbReference type="Proteomes" id="UP000197050"/>
    </source>
</evidence>
<dbReference type="InterPro" id="IPR039425">
    <property type="entry name" value="RNA_pol_sigma-70-like"/>
</dbReference>
<evidence type="ECO:0000256" key="2">
    <source>
        <dbReference type="ARBA" id="ARBA00023015"/>
    </source>
</evidence>
<dbReference type="EMBL" id="CP022048">
    <property type="protein sequence ID" value="ASE41074.1"/>
    <property type="molecule type" value="Genomic_DNA"/>
</dbReference>
<dbReference type="InterPro" id="IPR013324">
    <property type="entry name" value="RNA_pol_sigma_r3/r4-like"/>
</dbReference>
<keyword evidence="4" id="KW-0804">Transcription</keyword>
<proteinExistence type="inferred from homology"/>
<dbReference type="Gene3D" id="1.10.1740.10">
    <property type="match status" value="1"/>
</dbReference>
<organism evidence="6 7">
    <name type="scientific">Brevundimonas vesicularis</name>
    <name type="common">Pseudomonas vesicularis</name>
    <dbReference type="NCBI Taxonomy" id="41276"/>
    <lineage>
        <taxon>Bacteria</taxon>
        <taxon>Pseudomonadati</taxon>
        <taxon>Pseudomonadota</taxon>
        <taxon>Alphaproteobacteria</taxon>
        <taxon>Caulobacterales</taxon>
        <taxon>Caulobacteraceae</taxon>
        <taxon>Brevundimonas</taxon>
    </lineage>
</organism>
<dbReference type="Proteomes" id="UP000197050">
    <property type="component" value="Chromosome"/>
</dbReference>
<comment type="similarity">
    <text evidence="1">Belongs to the sigma-70 factor family. ECF subfamily.</text>
</comment>
<dbReference type="InterPro" id="IPR014284">
    <property type="entry name" value="RNA_pol_sigma-70_dom"/>
</dbReference>
<dbReference type="InterPro" id="IPR036388">
    <property type="entry name" value="WH-like_DNA-bd_sf"/>
</dbReference>
<evidence type="ECO:0000256" key="1">
    <source>
        <dbReference type="ARBA" id="ARBA00010641"/>
    </source>
</evidence>
<dbReference type="Pfam" id="PF04542">
    <property type="entry name" value="Sigma70_r2"/>
    <property type="match status" value="1"/>
</dbReference>
<dbReference type="SUPFAM" id="SSF88946">
    <property type="entry name" value="Sigma2 domain of RNA polymerase sigma factors"/>
    <property type="match status" value="1"/>
</dbReference>
<dbReference type="InterPro" id="IPR013249">
    <property type="entry name" value="RNA_pol_sigma70_r4_t2"/>
</dbReference>
<protein>
    <submittedName>
        <fullName evidence="6">Helix-turn-helix domain-containing protein</fullName>
    </submittedName>
</protein>
<feature type="domain" description="HTH cro/C1-type" evidence="5">
    <location>
        <begin position="150"/>
        <end position="170"/>
    </location>
</feature>
<accession>A0A1Z3UDL4</accession>
<keyword evidence="2" id="KW-0805">Transcription regulation</keyword>
<evidence type="ECO:0000313" key="6">
    <source>
        <dbReference type="EMBL" id="ASE41074.1"/>
    </source>
</evidence>
<evidence type="ECO:0000256" key="4">
    <source>
        <dbReference type="ARBA" id="ARBA00023163"/>
    </source>
</evidence>
<dbReference type="InterPro" id="IPR013325">
    <property type="entry name" value="RNA_pol_sigma_r2"/>
</dbReference>
<dbReference type="NCBIfam" id="TIGR02937">
    <property type="entry name" value="sigma70-ECF"/>
    <property type="match status" value="1"/>
</dbReference>
<dbReference type="PANTHER" id="PTHR43133">
    <property type="entry name" value="RNA POLYMERASE ECF-TYPE SIGMA FACTO"/>
    <property type="match status" value="1"/>
</dbReference>